<accession>A0A327VRL1</accession>
<dbReference type="AlphaFoldDB" id="A0A327VRL1"/>
<evidence type="ECO:0000313" key="1">
    <source>
        <dbReference type="EMBL" id="RAJ76690.1"/>
    </source>
</evidence>
<comment type="caution">
    <text evidence="1">The sequence shown here is derived from an EMBL/GenBank/DDBJ whole genome shotgun (WGS) entry which is preliminary data.</text>
</comment>
<dbReference type="RefSeq" id="WP_111594405.1">
    <property type="nucleotide sequence ID" value="NZ_QLMA01000008.1"/>
</dbReference>
<reference evidence="1 2" key="1">
    <citation type="submission" date="2018-06" db="EMBL/GenBank/DDBJ databases">
        <title>Genomic Encyclopedia of Archaeal and Bacterial Type Strains, Phase II (KMG-II): from individual species to whole genera.</title>
        <authorList>
            <person name="Goeker M."/>
        </authorList>
    </citation>
    <scope>NUCLEOTIDE SEQUENCE [LARGE SCALE GENOMIC DNA]</scope>
    <source>
        <strain evidence="1 2">DSM 29821</strain>
    </source>
</reference>
<protein>
    <submittedName>
        <fullName evidence="1">Uncharacterized protein</fullName>
    </submittedName>
</protein>
<dbReference type="OrthoDB" id="644589at2"/>
<keyword evidence="2" id="KW-1185">Reference proteome</keyword>
<name>A0A327VRL1_9BACT</name>
<gene>
    <name evidence="1" type="ORF">CLV59_108210</name>
</gene>
<organism evidence="1 2">
    <name type="scientific">Chitinophaga dinghuensis</name>
    <dbReference type="NCBI Taxonomy" id="1539050"/>
    <lineage>
        <taxon>Bacteria</taxon>
        <taxon>Pseudomonadati</taxon>
        <taxon>Bacteroidota</taxon>
        <taxon>Chitinophagia</taxon>
        <taxon>Chitinophagales</taxon>
        <taxon>Chitinophagaceae</taxon>
        <taxon>Chitinophaga</taxon>
    </lineage>
</organism>
<proteinExistence type="predicted"/>
<evidence type="ECO:0000313" key="2">
    <source>
        <dbReference type="Proteomes" id="UP000249819"/>
    </source>
</evidence>
<sequence length="429" mass="50409">MQQTFQLAYFEKLIRIDLKTKFQQHKKPEANYLTSVVDEAAKHKDRLIQDFSQQLYDLGKRKQADWHVQNCQHRLIQLMDLATEHLDAEDILNRTVTLPSDSWRYLYRFLYRILAEILSFIESQYPRHMDIDYKIPDSYLYLAQETFVATMMLLQEKSEDGEVEALLIPILIQPFEDFLEIEHPGQFISYSHLHYLTKLSSRIRQILDSCHSEIITESIESELHALNFNSPAYLQYWADRASKEIEQLPSSRDRLNRLIFLQKKIAQTRTKPGISLNRLHDSLRNQLLCWISAEIAYQKEREVISLSIHSTGELDRWKDFKVQTGFSVPQMGAILKLLFDSGYYLNKNKTELLDFFSFFFTSAKQDAVSSQSLRSHFYKDSAAVSRAVQEILGELLDISQKGINVLCCFIWNLYVFHDFLALSDWLDLF</sequence>
<dbReference type="EMBL" id="QLMA01000008">
    <property type="protein sequence ID" value="RAJ76690.1"/>
    <property type="molecule type" value="Genomic_DNA"/>
</dbReference>
<dbReference type="Proteomes" id="UP000249819">
    <property type="component" value="Unassembled WGS sequence"/>
</dbReference>